<keyword evidence="4" id="KW-1185">Reference proteome</keyword>
<sequence>MDESHQQKDSMVGPEDNPLQQANRNTHYEEQAEANNNYITKDPLEILQHVKVDNVPQSPISTIKKAFTDSSDNELSFSKEELRKVKEQLRLVFVEFYQKLLHLKDYSFMNLSAFSKIMKKYEKHTSRAASAAYMTVVDNSYVGSSDEVNFLLEKVESTFIRNFTHSNHKKGRKLLRQKTKTERHSTTFFTGASGNEKEQLTSDDDVGVILRRKAARELRLRFHGGGGGDFQASMGHSQQKVCQQDSCQIMYMKERLTHFTKGSRSTIDYLHGIKSMVDELAIINAPLGDVDLVIHTLNGLGVKYKERDDNNNDTSFVATAHATHKGAAWVEVKVLPVGGSCCGGWFVVKGTLGTRVGDAGFPEWVDPIMSEEVDMDDENEQECGVNEQHVDCLDAFNTSQVFATRDDVLQWARSVAHEN</sequence>
<protein>
    <submittedName>
        <fullName evidence="3">Phosphate transporter PHO1-like 10</fullName>
    </submittedName>
</protein>
<dbReference type="GO" id="GO:0016036">
    <property type="term" value="P:cellular response to phosphate starvation"/>
    <property type="evidence" value="ECO:0007669"/>
    <property type="project" value="TreeGrafter"/>
</dbReference>
<dbReference type="Proteomes" id="UP000289340">
    <property type="component" value="Chromosome 9"/>
</dbReference>
<reference evidence="3 4" key="1">
    <citation type="submission" date="2018-09" db="EMBL/GenBank/DDBJ databases">
        <title>A high-quality reference genome of wild soybean provides a powerful tool to mine soybean genomes.</title>
        <authorList>
            <person name="Xie M."/>
            <person name="Chung C.Y.L."/>
            <person name="Li M.-W."/>
            <person name="Wong F.-L."/>
            <person name="Chan T.-F."/>
            <person name="Lam H.-M."/>
        </authorList>
    </citation>
    <scope>NUCLEOTIDE SEQUENCE [LARGE SCALE GENOMIC DNA]</scope>
    <source>
        <strain evidence="4">cv. W05</strain>
        <tissue evidence="3">Hypocotyl of etiolated seedlings</tissue>
    </source>
</reference>
<dbReference type="EMBL" id="QZWG01000009">
    <property type="protein sequence ID" value="RZB91717.1"/>
    <property type="molecule type" value="Genomic_DNA"/>
</dbReference>
<dbReference type="GO" id="GO:0000822">
    <property type="term" value="F:inositol hexakisphosphate binding"/>
    <property type="evidence" value="ECO:0007669"/>
    <property type="project" value="TreeGrafter"/>
</dbReference>
<evidence type="ECO:0000313" key="3">
    <source>
        <dbReference type="EMBL" id="RZB91717.1"/>
    </source>
</evidence>
<proteinExistence type="predicted"/>
<gene>
    <name evidence="3" type="ORF">D0Y65_023913</name>
</gene>
<feature type="domain" description="SPX" evidence="2">
    <location>
        <begin position="1"/>
        <end position="135"/>
    </location>
</feature>
<dbReference type="InterPro" id="IPR004331">
    <property type="entry name" value="SPX_dom"/>
</dbReference>
<dbReference type="AlphaFoldDB" id="A0A445J029"/>
<evidence type="ECO:0000256" key="1">
    <source>
        <dbReference type="SAM" id="MobiDB-lite"/>
    </source>
</evidence>
<evidence type="ECO:0000259" key="2">
    <source>
        <dbReference type="PROSITE" id="PS51382"/>
    </source>
</evidence>
<comment type="caution">
    <text evidence="3">The sequence shown here is derived from an EMBL/GenBank/DDBJ whole genome shotgun (WGS) entry which is preliminary data.</text>
</comment>
<dbReference type="GO" id="GO:0005886">
    <property type="term" value="C:plasma membrane"/>
    <property type="evidence" value="ECO:0007669"/>
    <property type="project" value="TreeGrafter"/>
</dbReference>
<dbReference type="GO" id="GO:0006817">
    <property type="term" value="P:phosphate ion transport"/>
    <property type="evidence" value="ECO:0007669"/>
    <property type="project" value="TreeGrafter"/>
</dbReference>
<dbReference type="PANTHER" id="PTHR10783">
    <property type="entry name" value="XENOTROPIC AND POLYTROPIC RETROVIRUS RECEPTOR 1-RELATED"/>
    <property type="match status" value="1"/>
</dbReference>
<accession>A0A445J029</accession>
<feature type="region of interest" description="Disordered" evidence="1">
    <location>
        <begin position="1"/>
        <end position="35"/>
    </location>
</feature>
<name>A0A445J029_GLYSO</name>
<evidence type="ECO:0000313" key="4">
    <source>
        <dbReference type="Proteomes" id="UP000289340"/>
    </source>
</evidence>
<dbReference type="GO" id="GO:0005802">
    <property type="term" value="C:trans-Golgi network"/>
    <property type="evidence" value="ECO:0007669"/>
    <property type="project" value="TreeGrafter"/>
</dbReference>
<dbReference type="Pfam" id="PF03105">
    <property type="entry name" value="SPX"/>
    <property type="match status" value="1"/>
</dbReference>
<organism evidence="3 4">
    <name type="scientific">Glycine soja</name>
    <name type="common">Wild soybean</name>
    <dbReference type="NCBI Taxonomy" id="3848"/>
    <lineage>
        <taxon>Eukaryota</taxon>
        <taxon>Viridiplantae</taxon>
        <taxon>Streptophyta</taxon>
        <taxon>Embryophyta</taxon>
        <taxon>Tracheophyta</taxon>
        <taxon>Spermatophyta</taxon>
        <taxon>Magnoliopsida</taxon>
        <taxon>eudicotyledons</taxon>
        <taxon>Gunneridae</taxon>
        <taxon>Pentapetalae</taxon>
        <taxon>rosids</taxon>
        <taxon>fabids</taxon>
        <taxon>Fabales</taxon>
        <taxon>Fabaceae</taxon>
        <taxon>Papilionoideae</taxon>
        <taxon>50 kb inversion clade</taxon>
        <taxon>NPAAA clade</taxon>
        <taxon>indigoferoid/millettioid clade</taxon>
        <taxon>Phaseoleae</taxon>
        <taxon>Glycine</taxon>
        <taxon>Glycine subgen. Soja</taxon>
    </lineage>
</organism>
<dbReference type="PANTHER" id="PTHR10783:SF104">
    <property type="entry name" value="PHOSPHATE TRANSPORTER PHO1 HOMOLOG 10"/>
    <property type="match status" value="1"/>
</dbReference>
<dbReference type="PROSITE" id="PS51382">
    <property type="entry name" value="SPX"/>
    <property type="match status" value="1"/>
</dbReference>